<proteinExistence type="predicted"/>
<dbReference type="EMBL" id="JAEKJA010000015">
    <property type="protein sequence ID" value="MBJ3777425.1"/>
    <property type="molecule type" value="Genomic_DNA"/>
</dbReference>
<dbReference type="Proteomes" id="UP000609531">
    <property type="component" value="Unassembled WGS sequence"/>
</dbReference>
<dbReference type="InterPro" id="IPR036493">
    <property type="entry name" value="YunC_sf"/>
</dbReference>
<dbReference type="RefSeq" id="WP_198883328.1">
    <property type="nucleotide sequence ID" value="NZ_JAEKJA010000015.1"/>
</dbReference>
<dbReference type="AlphaFoldDB" id="A0A934IRQ2"/>
<evidence type="ECO:0000313" key="1">
    <source>
        <dbReference type="EMBL" id="MBJ3777425.1"/>
    </source>
</evidence>
<keyword evidence="2" id="KW-1185">Reference proteome</keyword>
<comment type="caution">
    <text evidence="1">The sequence shown here is derived from an EMBL/GenBank/DDBJ whole genome shotgun (WGS) entry which is preliminary data.</text>
</comment>
<sequence>MEAPLLAHTVTKLKGAAGRVVVCGSHGGAYAGLLAVEAGLRGILLNDAGVGREDAGIAGLDVCEASGMAAAALGHTTCRIGNAEDALARGRVTFVNPSAERLGIEPGMTAAEAADRLAGAPLPMRPRADADAEHRHEETINGWHLAICDSASLIRPGEDDGWIVVTASHGGVVGDDPATASKADAALLAFNDAGVGLEDAGVSRLPALQARGIAAVCVDCASAKIGDGASTYEDGVISHMNAAATAMGATAGEPLASFIARVTAAPRS</sequence>
<dbReference type="Gene3D" id="3.30.1980.10">
    <property type="entry name" value="Hypothetical protein YunC"/>
    <property type="match status" value="1"/>
</dbReference>
<organism evidence="1 2">
    <name type="scientific">Acuticoccus mangrovi</name>
    <dbReference type="NCBI Taxonomy" id="2796142"/>
    <lineage>
        <taxon>Bacteria</taxon>
        <taxon>Pseudomonadati</taxon>
        <taxon>Pseudomonadota</taxon>
        <taxon>Alphaproteobacteria</taxon>
        <taxon>Hyphomicrobiales</taxon>
        <taxon>Amorphaceae</taxon>
        <taxon>Acuticoccus</taxon>
    </lineage>
</organism>
<reference evidence="1" key="1">
    <citation type="submission" date="2020-12" db="EMBL/GenBank/DDBJ databases">
        <title>Bacterial taxonomy.</title>
        <authorList>
            <person name="Pan X."/>
        </authorList>
    </citation>
    <scope>NUCLEOTIDE SEQUENCE</scope>
    <source>
        <strain evidence="1">B2012</strain>
    </source>
</reference>
<accession>A0A934IRQ2</accession>
<evidence type="ECO:0000313" key="2">
    <source>
        <dbReference type="Proteomes" id="UP000609531"/>
    </source>
</evidence>
<protein>
    <submittedName>
        <fullName evidence="1">Uncharacterized protein</fullName>
    </submittedName>
</protein>
<name>A0A934IRQ2_9HYPH</name>
<gene>
    <name evidence="1" type="ORF">JCR33_17085</name>
</gene>